<feature type="transmembrane region" description="Helical" evidence="7">
    <location>
        <begin position="238"/>
        <end position="261"/>
    </location>
</feature>
<dbReference type="GO" id="GO:0001406">
    <property type="term" value="F:glycerophosphodiester transmembrane transporter activity"/>
    <property type="evidence" value="ECO:0007669"/>
    <property type="project" value="UniProtKB-ARBA"/>
</dbReference>
<evidence type="ECO:0000313" key="10">
    <source>
        <dbReference type="Proteomes" id="UP000038830"/>
    </source>
</evidence>
<feature type="transmembrane region" description="Helical" evidence="7">
    <location>
        <begin position="587"/>
        <end position="606"/>
    </location>
</feature>
<dbReference type="SUPFAM" id="SSF103473">
    <property type="entry name" value="MFS general substrate transporter"/>
    <property type="match status" value="2"/>
</dbReference>
<keyword evidence="5 7" id="KW-1133">Transmembrane helix</keyword>
<feature type="transmembrane region" description="Helical" evidence="7">
    <location>
        <begin position="491"/>
        <end position="511"/>
    </location>
</feature>
<feature type="domain" description="Major facilitator superfamily (MFS) profile" evidence="8">
    <location>
        <begin position="200"/>
        <end position="610"/>
    </location>
</feature>
<evidence type="ECO:0000259" key="8">
    <source>
        <dbReference type="PROSITE" id="PS50850"/>
    </source>
</evidence>
<feature type="transmembrane region" description="Helical" evidence="7">
    <location>
        <begin position="416"/>
        <end position="435"/>
    </location>
</feature>
<dbReference type="AlphaFoldDB" id="A0A0H5C8F7"/>
<feature type="transmembrane region" description="Helical" evidence="7">
    <location>
        <begin position="556"/>
        <end position="575"/>
    </location>
</feature>
<keyword evidence="3" id="KW-0813">Transport</keyword>
<protein>
    <submittedName>
        <fullName evidence="9">Probable metabolite transport protein C1271.09</fullName>
    </submittedName>
</protein>
<feature type="transmembrane region" description="Helical" evidence="7">
    <location>
        <begin position="132"/>
        <end position="153"/>
    </location>
</feature>
<feature type="transmembrane region" description="Helical" evidence="7">
    <location>
        <begin position="463"/>
        <end position="484"/>
    </location>
</feature>
<keyword evidence="4 7" id="KW-0812">Transmembrane</keyword>
<evidence type="ECO:0000256" key="5">
    <source>
        <dbReference type="ARBA" id="ARBA00022989"/>
    </source>
</evidence>
<proteinExistence type="inferred from homology"/>
<accession>A0A0H5C8F7</accession>
<dbReference type="PANTHER" id="PTHR23508:SF10">
    <property type="entry name" value="CARBOXYLIC ACID TRANSPORTER PROTEIN HOMOLOG"/>
    <property type="match status" value="1"/>
</dbReference>
<dbReference type="GO" id="GO:0005886">
    <property type="term" value="C:plasma membrane"/>
    <property type="evidence" value="ECO:0007669"/>
    <property type="project" value="TreeGrafter"/>
</dbReference>
<reference evidence="10" key="1">
    <citation type="journal article" date="2015" name="J. Biotechnol.">
        <title>The structure of the Cyberlindnera jadinii genome and its relation to Candida utilis analyzed by the occurrence of single nucleotide polymorphisms.</title>
        <authorList>
            <person name="Rupp O."/>
            <person name="Brinkrolf K."/>
            <person name="Buerth C."/>
            <person name="Kunigo M."/>
            <person name="Schneider J."/>
            <person name="Jaenicke S."/>
            <person name="Goesmann A."/>
            <person name="Puehler A."/>
            <person name="Jaeger K.-E."/>
            <person name="Ernst J.F."/>
        </authorList>
    </citation>
    <scope>NUCLEOTIDE SEQUENCE [LARGE SCALE GENOMIC DNA]</scope>
    <source>
        <strain evidence="10">ATCC 18201 / CBS 1600 / BCRC 20928 / JCM 3617 / NBRC 0987 / NRRL Y-1542</strain>
    </source>
</reference>
<gene>
    <name evidence="9" type="primary">GIT2</name>
    <name evidence="9" type="ORF">BN1211_5491</name>
</gene>
<dbReference type="InterPro" id="IPR036259">
    <property type="entry name" value="MFS_trans_sf"/>
</dbReference>
<feature type="transmembrane region" description="Helical" evidence="7">
    <location>
        <begin position="102"/>
        <end position="125"/>
    </location>
</feature>
<sequence length="665" mass="73195">MSTENSVTRDLPKGPVDLLTAWFPRAKKEITLNKTDRSNLESEEEYQARIAEVNKLGKFKKYLPIITTGSGLFSDGYVNNSIGTVTTSLSILYPKEYKESNAIRNVTSIAFVGTVVGMLIFGYVADYHSRRAAMLWGTIILIIMTILTSGVWGKNSSDIHGMLTALTVYRFFLGIGLGSEYPAARIAEVNKLGKFKKYLPIITTGSGLFSDGYVNNSIGTVTTSLSILYPKEYKESNAIRNVTSIAFVGTVVGMLIFGYVADYHSRRAAMLWGTIILIIMTILTSGVWGKNGSDIHGMLTALTVYRFFLGIGLGSEYPAGSTACAEASAMLPPGKRNRWFVWFTNFMIDSGFVTSAFVPMVLLWICTPDHLTPVWRVTLGIGAIPPISLFILRLYYSEGETFKKTQFKKVRIPYWAVIKFYWFRLTIVSLIWFIYDYSSYGFGLFSSYVLAGVYDDSNLYEVFGWNVVLNLFYLPGSFLGAISADYIGPRLTLALGVFCQSIIGYAMAGSFEQLQKSIAGFVVCYGIFMTLGEFGPGDNIGLLASKTSCTPIRGQYYGIAAAIGKVGAFTGTYVFTPLVNKYGIKSAWWLASSLGLLSCALTIFCLPPVDQAAMQNEDEAFLEYLASTGFDISKLGDDTVSSHIVIDDEDSIGKDHEKVTATSIH</sequence>
<evidence type="ECO:0000256" key="1">
    <source>
        <dbReference type="ARBA" id="ARBA00004141"/>
    </source>
</evidence>
<evidence type="ECO:0000256" key="4">
    <source>
        <dbReference type="ARBA" id="ARBA00022692"/>
    </source>
</evidence>
<name>A0A0H5C8F7_CYBJN</name>
<evidence type="ECO:0000313" key="9">
    <source>
        <dbReference type="EMBL" id="CEP24620.1"/>
    </source>
</evidence>
<comment type="similarity">
    <text evidence="2">Belongs to the major facilitator superfamily. Sugar transporter (TC 2.A.1.1) family.</text>
</comment>
<dbReference type="InterPro" id="IPR005828">
    <property type="entry name" value="MFS_sugar_transport-like"/>
</dbReference>
<feature type="transmembrane region" description="Helical" evidence="7">
    <location>
        <begin position="517"/>
        <end position="535"/>
    </location>
</feature>
<evidence type="ECO:0000256" key="6">
    <source>
        <dbReference type="ARBA" id="ARBA00023136"/>
    </source>
</evidence>
<dbReference type="GO" id="GO:0046943">
    <property type="term" value="F:carboxylic acid transmembrane transporter activity"/>
    <property type="evidence" value="ECO:0007669"/>
    <property type="project" value="TreeGrafter"/>
</dbReference>
<dbReference type="PROSITE" id="PS50850">
    <property type="entry name" value="MFS"/>
    <property type="match status" value="1"/>
</dbReference>
<dbReference type="Gene3D" id="1.20.1250.20">
    <property type="entry name" value="MFS general substrate transporter like domains"/>
    <property type="match status" value="2"/>
</dbReference>
<dbReference type="EMBL" id="CDQK01000006">
    <property type="protein sequence ID" value="CEP24620.1"/>
    <property type="molecule type" value="Genomic_DNA"/>
</dbReference>
<dbReference type="PANTHER" id="PTHR23508">
    <property type="entry name" value="CARBOXYLIC ACID TRANSPORTER PROTEIN HOMOLOG"/>
    <property type="match status" value="1"/>
</dbReference>
<feature type="transmembrane region" description="Helical" evidence="7">
    <location>
        <begin position="377"/>
        <end position="396"/>
    </location>
</feature>
<evidence type="ECO:0000256" key="2">
    <source>
        <dbReference type="ARBA" id="ARBA00010992"/>
    </source>
</evidence>
<evidence type="ECO:0000256" key="3">
    <source>
        <dbReference type="ARBA" id="ARBA00022448"/>
    </source>
</evidence>
<comment type="subcellular location">
    <subcellularLocation>
        <location evidence="1">Membrane</location>
        <topology evidence="1">Multi-pass membrane protein</topology>
    </subcellularLocation>
</comment>
<dbReference type="Pfam" id="PF00083">
    <property type="entry name" value="Sugar_tr"/>
    <property type="match status" value="3"/>
</dbReference>
<feature type="transmembrane region" description="Helical" evidence="7">
    <location>
        <begin position="339"/>
        <end position="365"/>
    </location>
</feature>
<evidence type="ECO:0000256" key="7">
    <source>
        <dbReference type="SAM" id="Phobius"/>
    </source>
</evidence>
<keyword evidence="6 7" id="KW-0472">Membrane</keyword>
<dbReference type="FunFam" id="1.20.1250.20:FF:000140">
    <property type="entry name" value="Putative MFS phospholipid transporter"/>
    <property type="match status" value="1"/>
</dbReference>
<dbReference type="Proteomes" id="UP000038830">
    <property type="component" value="Unassembled WGS sequence"/>
</dbReference>
<feature type="transmembrane region" description="Helical" evidence="7">
    <location>
        <begin position="268"/>
        <end position="289"/>
    </location>
</feature>
<dbReference type="InterPro" id="IPR020846">
    <property type="entry name" value="MFS_dom"/>
</dbReference>
<organism evidence="9 10">
    <name type="scientific">Cyberlindnera jadinii (strain ATCC 18201 / CBS 1600 / BCRC 20928 / JCM 3617 / NBRC 0987 / NRRL Y-1542)</name>
    <name type="common">Torula yeast</name>
    <name type="synonym">Candida utilis</name>
    <dbReference type="NCBI Taxonomy" id="983966"/>
    <lineage>
        <taxon>Eukaryota</taxon>
        <taxon>Fungi</taxon>
        <taxon>Dikarya</taxon>
        <taxon>Ascomycota</taxon>
        <taxon>Saccharomycotina</taxon>
        <taxon>Saccharomycetes</taxon>
        <taxon>Phaffomycetales</taxon>
        <taxon>Phaffomycetaceae</taxon>
        <taxon>Cyberlindnera</taxon>
    </lineage>
</organism>